<evidence type="ECO:0000313" key="2">
    <source>
        <dbReference type="Proteomes" id="UP000038010"/>
    </source>
</evidence>
<organism evidence="1 2">
    <name type="scientific">Cyphellophora attinorum</name>
    <dbReference type="NCBI Taxonomy" id="1664694"/>
    <lineage>
        <taxon>Eukaryota</taxon>
        <taxon>Fungi</taxon>
        <taxon>Dikarya</taxon>
        <taxon>Ascomycota</taxon>
        <taxon>Pezizomycotina</taxon>
        <taxon>Eurotiomycetes</taxon>
        <taxon>Chaetothyriomycetidae</taxon>
        <taxon>Chaetothyriales</taxon>
        <taxon>Cyphellophoraceae</taxon>
        <taxon>Cyphellophora</taxon>
    </lineage>
</organism>
<protein>
    <submittedName>
        <fullName evidence="1">NADH-ubiquinone oxido 21.3 kDa subunit</fullName>
    </submittedName>
</protein>
<dbReference type="PIRSF" id="PIRSF022976">
    <property type="entry name" value="NADH_Oxi_21kDa"/>
    <property type="match status" value="1"/>
</dbReference>
<dbReference type="Proteomes" id="UP000038010">
    <property type="component" value="Unassembled WGS sequence"/>
</dbReference>
<comment type="caution">
    <text evidence="1">The sequence shown here is derived from an EMBL/GenBank/DDBJ whole genome shotgun (WGS) entry which is preliminary data.</text>
</comment>
<keyword evidence="2" id="KW-1185">Reference proteome</keyword>
<dbReference type="InterPro" id="IPR016813">
    <property type="entry name" value="NADH_Ub_cplx-1_21kDa"/>
</dbReference>
<keyword evidence="1" id="KW-0830">Ubiquinone</keyword>
<dbReference type="EMBL" id="LFJN01000021">
    <property type="protein sequence ID" value="KPI37989.1"/>
    <property type="molecule type" value="Genomic_DNA"/>
</dbReference>
<dbReference type="GeneID" id="28735034"/>
<dbReference type="RefSeq" id="XP_017997952.1">
    <property type="nucleotide sequence ID" value="XM_018143154.1"/>
</dbReference>
<accession>A0A0N0NKL7</accession>
<dbReference type="CDD" id="cd22849">
    <property type="entry name" value="NuzM"/>
    <property type="match status" value="1"/>
</dbReference>
<proteinExistence type="predicted"/>
<dbReference type="STRING" id="1664694.A0A0N0NKL7"/>
<sequence length="196" mass="21171">MASKLPFNNAIHISKKYTQGSTGVFERIRRFFAVDPERSNGVPVKHFRNPAPGGQDPKAYDDPVTVPAADIADNPYWRRDVRRAYPVSSTITQSKAVQLLHMGSAAKPSPQLLAGEEGSKQLVEAGKMGDEAGGLAVYLQAKDLGLGKVNEVLVGEGGMPPMPVATRSKVGTGGVEKYHVAEEQAYNDQYPCRSFV</sequence>
<dbReference type="VEuPathDB" id="FungiDB:AB675_3127"/>
<gene>
    <name evidence="1" type="ORF">AB675_3127</name>
</gene>
<dbReference type="AlphaFoldDB" id="A0A0N0NKL7"/>
<reference evidence="1 2" key="1">
    <citation type="submission" date="2015-06" db="EMBL/GenBank/DDBJ databases">
        <title>Draft genome of the ant-associated black yeast Phialophora attae CBS 131958.</title>
        <authorList>
            <person name="Moreno L.F."/>
            <person name="Stielow B.J."/>
            <person name="de Hoog S."/>
            <person name="Vicente V.A."/>
            <person name="Weiss V.A."/>
            <person name="de Vries M."/>
            <person name="Cruz L.M."/>
            <person name="Souza E.M."/>
        </authorList>
    </citation>
    <scope>NUCLEOTIDE SEQUENCE [LARGE SCALE GENOMIC DNA]</scope>
    <source>
        <strain evidence="1 2">CBS 131958</strain>
    </source>
</reference>
<dbReference type="PANTHER" id="PTHR37325">
    <property type="entry name" value="OXIDOREDUCTASE 21 KDA SUBUNIT, PUTATIVE (AFU_ORTHOLOGUE AFUA_4G05910)-RELATED"/>
    <property type="match status" value="1"/>
</dbReference>
<dbReference type="OrthoDB" id="2093493at2759"/>
<evidence type="ECO:0000313" key="1">
    <source>
        <dbReference type="EMBL" id="KPI37989.1"/>
    </source>
</evidence>
<name>A0A0N0NKL7_9EURO</name>
<dbReference type="PANTHER" id="PTHR37325:SF1">
    <property type="entry name" value="OXIDOREDUCTASE 21 KDA SUBUNIT, PUTATIVE (AFU_ORTHOLOGUE AFUA_4G05910)-RELATED"/>
    <property type="match status" value="1"/>
</dbReference>